<evidence type="ECO:0000256" key="5">
    <source>
        <dbReference type="SAM" id="Phobius"/>
    </source>
</evidence>
<evidence type="ECO:0000256" key="2">
    <source>
        <dbReference type="ARBA" id="ARBA00023316"/>
    </source>
</evidence>
<keyword evidence="5" id="KW-0472">Membrane</keyword>
<dbReference type="PANTHER" id="PTHR34183:SF1">
    <property type="entry name" value="ENDOLYTIC PEPTIDOGLYCAN TRANSGLYCOSYLASE RLPA"/>
    <property type="match status" value="1"/>
</dbReference>
<dbReference type="InterPro" id="IPR036908">
    <property type="entry name" value="RlpA-like_sf"/>
</dbReference>
<keyword evidence="2 3" id="KW-0961">Cell wall biogenesis/degradation</keyword>
<organism evidence="7 8">
    <name type="scientific">Thiorhodovibrio winogradskyi</name>
    <dbReference type="NCBI Taxonomy" id="77007"/>
    <lineage>
        <taxon>Bacteria</taxon>
        <taxon>Pseudomonadati</taxon>
        <taxon>Pseudomonadota</taxon>
        <taxon>Gammaproteobacteria</taxon>
        <taxon>Chromatiales</taxon>
        <taxon>Chromatiaceae</taxon>
        <taxon>Thiorhodovibrio</taxon>
    </lineage>
</organism>
<dbReference type="Proteomes" id="UP001432180">
    <property type="component" value="Chromosome"/>
</dbReference>
<dbReference type="Pfam" id="PF03330">
    <property type="entry name" value="DPBB_1"/>
    <property type="match status" value="1"/>
</dbReference>
<keyword evidence="8" id="KW-1185">Reference proteome</keyword>
<feature type="domain" description="RlpA-like protein double-psi beta-barrel" evidence="6">
    <location>
        <begin position="47"/>
        <end position="136"/>
    </location>
</feature>
<dbReference type="EC" id="4.2.2.-" evidence="3"/>
<comment type="function">
    <text evidence="3">Lytic transglycosylase with a strong preference for naked glycan strands that lack stem peptides.</text>
</comment>
<keyword evidence="5" id="KW-0812">Transmembrane</keyword>
<evidence type="ECO:0000256" key="3">
    <source>
        <dbReference type="HAMAP-Rule" id="MF_02071"/>
    </source>
</evidence>
<dbReference type="InterPro" id="IPR012997">
    <property type="entry name" value="RplA"/>
</dbReference>
<dbReference type="NCBIfam" id="TIGR00413">
    <property type="entry name" value="rlpA"/>
    <property type="match status" value="1"/>
</dbReference>
<gene>
    <name evidence="3" type="primary">rlpA</name>
    <name evidence="7" type="ORF">Thiowin_03598</name>
</gene>
<keyword evidence="5" id="KW-1133">Transmembrane helix</keyword>
<dbReference type="HAMAP" id="MF_02071">
    <property type="entry name" value="RlpA"/>
    <property type="match status" value="1"/>
</dbReference>
<reference evidence="7 8" key="1">
    <citation type="journal article" date="2023" name="Microorganisms">
        <title>Thiorhodovibrio frisius and Trv. litoralis spp. nov., Two Novel Members from a Clade of Fastidious Purple Sulfur Bacteria That Exhibit Unique Red-Shifted Light-Harvesting Capabilities.</title>
        <authorList>
            <person name="Methner A."/>
            <person name="Kuzyk S.B."/>
            <person name="Petersen J."/>
            <person name="Bauer S."/>
            <person name="Brinkmann H."/>
            <person name="Sichau K."/>
            <person name="Wanner G."/>
            <person name="Wolf J."/>
            <person name="Neumann-Schaal M."/>
            <person name="Henke P."/>
            <person name="Tank M."/>
            <person name="Sproer C."/>
            <person name="Bunk B."/>
            <person name="Overmann J."/>
        </authorList>
    </citation>
    <scope>NUCLEOTIDE SEQUENCE [LARGE SCALE GENOMIC DNA]</scope>
    <source>
        <strain evidence="7 8">DSM 6702</strain>
    </source>
</reference>
<proteinExistence type="inferred from homology"/>
<evidence type="ECO:0000313" key="7">
    <source>
        <dbReference type="EMBL" id="WPL18525.1"/>
    </source>
</evidence>
<dbReference type="SUPFAM" id="SSF50685">
    <property type="entry name" value="Barwin-like endoglucanases"/>
    <property type="match status" value="1"/>
</dbReference>
<evidence type="ECO:0000313" key="8">
    <source>
        <dbReference type="Proteomes" id="UP001432180"/>
    </source>
</evidence>
<feature type="transmembrane region" description="Helical" evidence="5">
    <location>
        <begin position="20"/>
        <end position="39"/>
    </location>
</feature>
<sequence>MKTNFFPTFIAPIHFIRQLPLVIVGFVMLIMALPGMAAVKAAPGMVQSGIASFYHDSLHGNKTASGQVYDKNRVSAAHKSLPLGTKVKVTDLETGRSIVVKINDRGPFVRGRVIDLSRRAAAKLDMITRGVTRVEVEVLSMPNAGA</sequence>
<dbReference type="EMBL" id="CP121472">
    <property type="protein sequence ID" value="WPL18525.1"/>
    <property type="molecule type" value="Genomic_DNA"/>
</dbReference>
<dbReference type="RefSeq" id="WP_328984282.1">
    <property type="nucleotide sequence ID" value="NZ_CP121472.1"/>
</dbReference>
<dbReference type="CDD" id="cd22268">
    <property type="entry name" value="DPBB_RlpA-like"/>
    <property type="match status" value="1"/>
</dbReference>
<dbReference type="Gene3D" id="2.40.40.10">
    <property type="entry name" value="RlpA-like domain"/>
    <property type="match status" value="1"/>
</dbReference>
<evidence type="ECO:0000259" key="6">
    <source>
        <dbReference type="Pfam" id="PF03330"/>
    </source>
</evidence>
<comment type="similarity">
    <text evidence="3 4">Belongs to the RlpA family.</text>
</comment>
<evidence type="ECO:0000256" key="1">
    <source>
        <dbReference type="ARBA" id="ARBA00023239"/>
    </source>
</evidence>
<dbReference type="InterPro" id="IPR009009">
    <property type="entry name" value="RlpA-like_DPBB"/>
</dbReference>
<dbReference type="InterPro" id="IPR034718">
    <property type="entry name" value="RlpA"/>
</dbReference>
<evidence type="ECO:0000256" key="4">
    <source>
        <dbReference type="RuleBase" id="RU003495"/>
    </source>
</evidence>
<dbReference type="PANTHER" id="PTHR34183">
    <property type="entry name" value="ENDOLYTIC PEPTIDOGLYCAN TRANSGLYCOSYLASE RLPA"/>
    <property type="match status" value="1"/>
</dbReference>
<accession>A0ABZ0SD76</accession>
<protein>
    <recommendedName>
        <fullName evidence="3">Endolytic peptidoglycan transglycosylase RlpA</fullName>
        <ecNumber evidence="3">4.2.2.-</ecNumber>
    </recommendedName>
</protein>
<name>A0ABZ0SD76_9GAMM</name>
<keyword evidence="1 3" id="KW-0456">Lyase</keyword>